<evidence type="ECO:0000256" key="7">
    <source>
        <dbReference type="ARBA" id="ARBA00022741"/>
    </source>
</evidence>
<keyword evidence="4" id="KW-1003">Cell membrane</keyword>
<dbReference type="NCBIfam" id="NF046044">
    <property type="entry name" value="PnpS"/>
    <property type="match status" value="1"/>
</dbReference>
<dbReference type="PANTHER" id="PTHR45453:SF1">
    <property type="entry name" value="PHOSPHATE REGULON SENSOR PROTEIN PHOR"/>
    <property type="match status" value="1"/>
</dbReference>
<dbReference type="PRINTS" id="PR00344">
    <property type="entry name" value="BCTRLSENSOR"/>
</dbReference>
<dbReference type="Gene3D" id="1.10.287.130">
    <property type="match status" value="1"/>
</dbReference>
<gene>
    <name evidence="15" type="ORF">EDD68_10460</name>
</gene>
<dbReference type="GO" id="GO:0005886">
    <property type="term" value="C:plasma membrane"/>
    <property type="evidence" value="ECO:0007669"/>
    <property type="project" value="UniProtKB-SubCell"/>
</dbReference>
<dbReference type="SUPFAM" id="SSF55874">
    <property type="entry name" value="ATPase domain of HSP90 chaperone/DNA topoisomerase II/histidine kinase"/>
    <property type="match status" value="1"/>
</dbReference>
<evidence type="ECO:0000256" key="4">
    <source>
        <dbReference type="ARBA" id="ARBA00022475"/>
    </source>
</evidence>
<sequence length="583" mass="66203">MNKSTIRPILIFSSVIVLIMTIIGLILGQLIEQFMTETIKARMDREGSYVVSTIESMNPDAPGFKHTIVQISKALEIGIILHENDDGKILDTTDQLFYLPEQVDRSIKELMDLEIGRETVFLDDFYLSAQSFETSQWSGTVILILSSAQLTQVIHTVWIIFAAFIAALSLFILIFGYNMYEKYVKPVKAATDTALQLANGNYNARIYEGHFGDAGQLSHAINLLARNLQEMTLHSKIQSNRLQAVVDSMGSALMLIDEKGYINLVNKAFLESFSGKYSDYIGYLYYDAFPREEIHNLVRDVFMTEDHVQQTIVVSSGIERRFFAVFGAPIFNERKDWKGTVLVFHDITEIKRLEEIRKDFVANVSHELKTPITSIKGFSETLLEGAKDDPELLDEFLTIIYKESRRMQLLIKDLLELSKLEREDVELHIETVSLKEMVSDVLTLVDYHAADKNITITSDIYEDIRFECDASRIKQVLLNLVTNAISYTPGGGKVIIGTKDEIDEFTLIIKDTGIGIPEEDLPRIFERFYRVDKARSRNSGGTGLGLAIVKHIVEAHHGKIDVRSEINKGTTFYITLKKKFTKY</sequence>
<evidence type="ECO:0000259" key="13">
    <source>
        <dbReference type="PROSITE" id="PS50109"/>
    </source>
</evidence>
<dbReference type="InterPro" id="IPR003660">
    <property type="entry name" value="HAMP_dom"/>
</dbReference>
<dbReference type="GO" id="GO:0004721">
    <property type="term" value="F:phosphoprotein phosphatase activity"/>
    <property type="evidence" value="ECO:0007669"/>
    <property type="project" value="TreeGrafter"/>
</dbReference>
<comment type="catalytic activity">
    <reaction evidence="1">
        <text>ATP + protein L-histidine = ADP + protein N-phospho-L-histidine.</text>
        <dbReference type="EC" id="2.7.13.3"/>
    </reaction>
</comment>
<keyword evidence="9" id="KW-0067">ATP-binding</keyword>
<proteinExistence type="predicted"/>
<dbReference type="RefSeq" id="WP_132371159.1">
    <property type="nucleotide sequence ID" value="NZ_SMAN01000004.1"/>
</dbReference>
<feature type="domain" description="HAMP" evidence="14">
    <location>
        <begin position="181"/>
        <end position="233"/>
    </location>
</feature>
<feature type="domain" description="Histidine kinase" evidence="13">
    <location>
        <begin position="363"/>
        <end position="580"/>
    </location>
</feature>
<evidence type="ECO:0000256" key="9">
    <source>
        <dbReference type="ARBA" id="ARBA00022840"/>
    </source>
</evidence>
<protein>
    <recommendedName>
        <fullName evidence="3">histidine kinase</fullName>
        <ecNumber evidence="3">2.7.13.3</ecNumber>
    </recommendedName>
</protein>
<keyword evidence="8 15" id="KW-0418">Kinase</keyword>
<dbReference type="InterPro" id="IPR005467">
    <property type="entry name" value="His_kinase_dom"/>
</dbReference>
<evidence type="ECO:0000256" key="10">
    <source>
        <dbReference type="ARBA" id="ARBA00023012"/>
    </source>
</evidence>
<dbReference type="SMART" id="SM00387">
    <property type="entry name" value="HATPase_c"/>
    <property type="match status" value="1"/>
</dbReference>
<comment type="caution">
    <text evidence="15">The sequence shown here is derived from an EMBL/GenBank/DDBJ whole genome shotgun (WGS) entry which is preliminary data.</text>
</comment>
<dbReference type="SUPFAM" id="SSF55785">
    <property type="entry name" value="PYP-like sensor domain (PAS domain)"/>
    <property type="match status" value="1"/>
</dbReference>
<evidence type="ECO:0000256" key="11">
    <source>
        <dbReference type="ARBA" id="ARBA00023136"/>
    </source>
</evidence>
<organism evidence="15 16">
    <name type="scientific">Melghiribacillus thermohalophilus</name>
    <dbReference type="NCBI Taxonomy" id="1324956"/>
    <lineage>
        <taxon>Bacteria</taxon>
        <taxon>Bacillati</taxon>
        <taxon>Bacillota</taxon>
        <taxon>Bacilli</taxon>
        <taxon>Bacillales</taxon>
        <taxon>Bacillaceae</taxon>
        <taxon>Melghiribacillus</taxon>
    </lineage>
</organism>
<dbReference type="GO" id="GO:0005524">
    <property type="term" value="F:ATP binding"/>
    <property type="evidence" value="ECO:0007669"/>
    <property type="project" value="UniProtKB-KW"/>
</dbReference>
<dbReference type="NCBIfam" id="TIGR00229">
    <property type="entry name" value="sensory_box"/>
    <property type="match status" value="1"/>
</dbReference>
<feature type="transmembrane region" description="Helical" evidence="12">
    <location>
        <begin position="157"/>
        <end position="180"/>
    </location>
</feature>
<keyword evidence="16" id="KW-1185">Reference proteome</keyword>
<dbReference type="CDD" id="cd06225">
    <property type="entry name" value="HAMP"/>
    <property type="match status" value="1"/>
</dbReference>
<dbReference type="InterPro" id="IPR013656">
    <property type="entry name" value="PAS_4"/>
</dbReference>
<dbReference type="SUPFAM" id="SSF158472">
    <property type="entry name" value="HAMP domain-like"/>
    <property type="match status" value="1"/>
</dbReference>
<evidence type="ECO:0000256" key="1">
    <source>
        <dbReference type="ARBA" id="ARBA00000085"/>
    </source>
</evidence>
<dbReference type="PROSITE" id="PS50885">
    <property type="entry name" value="HAMP"/>
    <property type="match status" value="1"/>
</dbReference>
<feature type="transmembrane region" description="Helical" evidence="12">
    <location>
        <begin position="6"/>
        <end position="27"/>
    </location>
</feature>
<evidence type="ECO:0000256" key="12">
    <source>
        <dbReference type="SAM" id="Phobius"/>
    </source>
</evidence>
<evidence type="ECO:0000313" key="16">
    <source>
        <dbReference type="Proteomes" id="UP000294650"/>
    </source>
</evidence>
<reference evidence="15 16" key="1">
    <citation type="submission" date="2019-03" db="EMBL/GenBank/DDBJ databases">
        <title>Genomic Encyclopedia of Type Strains, Phase IV (KMG-IV): sequencing the most valuable type-strain genomes for metagenomic binning, comparative biology and taxonomic classification.</title>
        <authorList>
            <person name="Goeker M."/>
        </authorList>
    </citation>
    <scope>NUCLEOTIDE SEQUENCE [LARGE SCALE GENOMIC DNA]</scope>
    <source>
        <strain evidence="15 16">DSM 25894</strain>
    </source>
</reference>
<name>A0A4R3NCS5_9BACI</name>
<dbReference type="AlphaFoldDB" id="A0A4R3NCS5"/>
<dbReference type="FunFam" id="3.30.565.10:FF:000006">
    <property type="entry name" value="Sensor histidine kinase WalK"/>
    <property type="match status" value="1"/>
</dbReference>
<dbReference type="Proteomes" id="UP000294650">
    <property type="component" value="Unassembled WGS sequence"/>
</dbReference>
<keyword evidence="12" id="KW-0812">Transmembrane</keyword>
<dbReference type="FunFam" id="1.10.287.130:FF:000008">
    <property type="entry name" value="Two-component sensor histidine kinase"/>
    <property type="match status" value="1"/>
</dbReference>
<keyword evidence="6" id="KW-0808">Transferase</keyword>
<evidence type="ECO:0000256" key="6">
    <source>
        <dbReference type="ARBA" id="ARBA00022679"/>
    </source>
</evidence>
<keyword evidence="7" id="KW-0547">Nucleotide-binding</keyword>
<comment type="subcellular location">
    <subcellularLocation>
        <location evidence="2">Cell membrane</location>
        <topology evidence="2">Multi-pass membrane protein</topology>
    </subcellularLocation>
</comment>
<dbReference type="SMART" id="SM00388">
    <property type="entry name" value="HisKA"/>
    <property type="match status" value="1"/>
</dbReference>
<dbReference type="InterPro" id="IPR050351">
    <property type="entry name" value="BphY/WalK/GraS-like"/>
</dbReference>
<dbReference type="PANTHER" id="PTHR45453">
    <property type="entry name" value="PHOSPHATE REGULON SENSOR PROTEIN PHOR"/>
    <property type="match status" value="1"/>
</dbReference>
<dbReference type="EMBL" id="SMAN01000004">
    <property type="protein sequence ID" value="TCT24993.1"/>
    <property type="molecule type" value="Genomic_DNA"/>
</dbReference>
<dbReference type="OrthoDB" id="9813151at2"/>
<evidence type="ECO:0000259" key="14">
    <source>
        <dbReference type="PROSITE" id="PS50885"/>
    </source>
</evidence>
<dbReference type="InterPro" id="IPR035965">
    <property type="entry name" value="PAS-like_dom_sf"/>
</dbReference>
<dbReference type="Gene3D" id="6.10.340.10">
    <property type="match status" value="1"/>
</dbReference>
<keyword evidence="5" id="KW-0597">Phosphoprotein</keyword>
<evidence type="ECO:0000256" key="5">
    <source>
        <dbReference type="ARBA" id="ARBA00022553"/>
    </source>
</evidence>
<dbReference type="Pfam" id="PF08448">
    <property type="entry name" value="PAS_4"/>
    <property type="match status" value="1"/>
</dbReference>
<evidence type="ECO:0000313" key="15">
    <source>
        <dbReference type="EMBL" id="TCT24993.1"/>
    </source>
</evidence>
<dbReference type="Pfam" id="PF02518">
    <property type="entry name" value="HATPase_c"/>
    <property type="match status" value="1"/>
</dbReference>
<dbReference type="Pfam" id="PF00512">
    <property type="entry name" value="HisKA"/>
    <property type="match status" value="1"/>
</dbReference>
<keyword evidence="10" id="KW-0902">Two-component regulatory system</keyword>
<dbReference type="InterPro" id="IPR036890">
    <property type="entry name" value="HATPase_C_sf"/>
</dbReference>
<dbReference type="InterPro" id="IPR004358">
    <property type="entry name" value="Sig_transdc_His_kin-like_C"/>
</dbReference>
<dbReference type="GO" id="GO:0000155">
    <property type="term" value="F:phosphorelay sensor kinase activity"/>
    <property type="evidence" value="ECO:0007669"/>
    <property type="project" value="InterPro"/>
</dbReference>
<dbReference type="SMART" id="SM00091">
    <property type="entry name" value="PAS"/>
    <property type="match status" value="1"/>
</dbReference>
<evidence type="ECO:0000256" key="3">
    <source>
        <dbReference type="ARBA" id="ARBA00012438"/>
    </source>
</evidence>
<dbReference type="CDD" id="cd00075">
    <property type="entry name" value="HATPase"/>
    <property type="match status" value="1"/>
</dbReference>
<dbReference type="SUPFAM" id="SSF47384">
    <property type="entry name" value="Homodimeric domain of signal transducing histidine kinase"/>
    <property type="match status" value="1"/>
</dbReference>
<keyword evidence="11 12" id="KW-0472">Membrane</keyword>
<dbReference type="CDD" id="cd00082">
    <property type="entry name" value="HisKA"/>
    <property type="match status" value="1"/>
</dbReference>
<dbReference type="InterPro" id="IPR000014">
    <property type="entry name" value="PAS"/>
</dbReference>
<keyword evidence="12" id="KW-1133">Transmembrane helix</keyword>
<accession>A0A4R3NCS5</accession>
<dbReference type="InterPro" id="IPR003661">
    <property type="entry name" value="HisK_dim/P_dom"/>
</dbReference>
<dbReference type="InterPro" id="IPR003594">
    <property type="entry name" value="HATPase_dom"/>
</dbReference>
<dbReference type="InterPro" id="IPR036097">
    <property type="entry name" value="HisK_dim/P_sf"/>
</dbReference>
<dbReference type="EC" id="2.7.13.3" evidence="3"/>
<evidence type="ECO:0000256" key="8">
    <source>
        <dbReference type="ARBA" id="ARBA00022777"/>
    </source>
</evidence>
<dbReference type="PROSITE" id="PS50109">
    <property type="entry name" value="HIS_KIN"/>
    <property type="match status" value="1"/>
</dbReference>
<dbReference type="Gene3D" id="3.30.450.20">
    <property type="entry name" value="PAS domain"/>
    <property type="match status" value="1"/>
</dbReference>
<evidence type="ECO:0000256" key="2">
    <source>
        <dbReference type="ARBA" id="ARBA00004651"/>
    </source>
</evidence>
<dbReference type="GO" id="GO:0016036">
    <property type="term" value="P:cellular response to phosphate starvation"/>
    <property type="evidence" value="ECO:0007669"/>
    <property type="project" value="TreeGrafter"/>
</dbReference>
<dbReference type="Gene3D" id="3.30.565.10">
    <property type="entry name" value="Histidine kinase-like ATPase, C-terminal domain"/>
    <property type="match status" value="1"/>
</dbReference>